<dbReference type="SUPFAM" id="SSF57667">
    <property type="entry name" value="beta-beta-alpha zinc fingers"/>
    <property type="match status" value="1"/>
</dbReference>
<evidence type="ECO:0000256" key="2">
    <source>
        <dbReference type="SAM" id="MobiDB-lite"/>
    </source>
</evidence>
<keyword evidence="1" id="KW-0175">Coiled coil</keyword>
<feature type="compositionally biased region" description="Polar residues" evidence="2">
    <location>
        <begin position="147"/>
        <end position="172"/>
    </location>
</feature>
<dbReference type="Pfam" id="PF12874">
    <property type="entry name" value="zf-met"/>
    <property type="match status" value="1"/>
</dbReference>
<feature type="compositionally biased region" description="Polar residues" evidence="2">
    <location>
        <begin position="498"/>
        <end position="512"/>
    </location>
</feature>
<feature type="compositionally biased region" description="Polar residues" evidence="2">
    <location>
        <begin position="385"/>
        <end position="400"/>
    </location>
</feature>
<dbReference type="Pfam" id="PF16501">
    <property type="entry name" value="SCAPER_N"/>
    <property type="match status" value="1"/>
</dbReference>
<dbReference type="InterPro" id="IPR032446">
    <property type="entry name" value="SCAPER_N"/>
</dbReference>
<feature type="domain" description="S phase cyclin A-associated protein in the endoplasmic reticulum N-terminal" evidence="4">
    <location>
        <begin position="20"/>
        <end position="108"/>
    </location>
</feature>
<feature type="region of interest" description="Disordered" evidence="2">
    <location>
        <begin position="597"/>
        <end position="633"/>
    </location>
</feature>
<feature type="compositionally biased region" description="Polar residues" evidence="2">
    <location>
        <begin position="343"/>
        <end position="362"/>
    </location>
</feature>
<dbReference type="PANTHER" id="PTHR31434">
    <property type="entry name" value="S PHASE CYCLIN A-ASSOCIATED PROTEIN IN THE ENDOPLASMIC RETICULUM"/>
    <property type="match status" value="1"/>
</dbReference>
<feature type="compositionally biased region" description="Basic and acidic residues" evidence="2">
    <location>
        <begin position="599"/>
        <end position="633"/>
    </location>
</feature>
<evidence type="ECO:0000313" key="5">
    <source>
        <dbReference type="Proteomes" id="UP000694867"/>
    </source>
</evidence>
<sequence length="1392" mass="156963">MCLFMSGDPPERIRSSSLGRSRSYRARYWAYLLDNLQKAKNEICDVCEKDQDILACKEVLLILNNYSKEFQALIDLVKLNDELEKTPAPSRPASVSWEVRKPGSLSRHSRVSPIPPRTPTPKETATIGVQTVEEKPKPLPTPVRPSSGLSTRTAQKSATSTIQQPKPTSAIRSSSHKPPVTSVPKKPSTLSVSQVRKPMVPSPTSTLRRPPPPVKQTTSSLLRRCATTMINGEPARTLSSQKPQIVPKLSESTSSLSSSTSSKSWAETVKGGSTRALSVANNGLEIKVDNDDEGWKVVHNHRFKSSVLRSPSVPEIIRKRPSVSPVNVHQRPSLSVPKDDSTLTKSLPTLNQKLAAQRNQASKPILERSHTTLSAVQRRNKENEPLSTKLTPRSTPSDRSPTAIRSAPKPATRISPTSRNVCSATATPNSRGSMNQINNRNQPNKPKETAVEKAKREKLLPNSAKKIPTVKTVTSEEIKEIVIESRQSKSESPKDRNSASSSMVLSTDSMTSDESRDDIHTKELTLLIPSAESVRSDSASEVSPRSVDKNVTADMSDTDLFTDKRMAAAIWIHEQGLSLADQVEFLDQIEQRVPGRATKVHEKLSSPRKGFTEETLRTHERRQAKAQEHRERLKEERAQNYREILRKVEEHKVALEEESKCRLQRAKEKQDKADKNREEQLRKKVQKAHDEKEKVQEIAFINTIEAQNKRHDIFEREKESDMRIQEIQKKQQLKLEEKAAREAAAEERRKAMEEEWQLKVNEILEKRADRDRKLQQQQQEKEAKRQAISKLNELVRERINAPGCTPYETKKMCSACNVLITSEVYLLSHLKSSKHQEAMLGDQESYDTLSEDIHSYSLKYIIDAPIDERHIAETESLRKHLRVIQKKRCRKLKQKIQMKSKEFEKLKQQKPTTSETKDSKTLIEKPLREITRVLSSNRDVKGVWPSESCNSLKRQLGDMERLLSKSTPKDRQLISDIASDECSSLLIEIIKLCQRSTVHIPSVIPPKFIGQTCHLMQYSLRNDDNFATELVQSNSVLMIVECLHHVLNLLVPDDNPAPPKASIGGCALSSGLLQLLHTLCDQLSVTEQQKLSDNLKARIIDILSYTVSIGVVDKVMYYFTYIQKPRDSEPQAVADVLLNGLNFVTSMVRLLKTISESEGDVEGKTTSFDATQLLSTLRRTDAMGVVALLYSTLLCQHKDDNNTPCRMSANHVEISLAACRFLNQVASASLTSFQEILGREGISLQIRHIASYLLWYCSHHTGSGEEKELLHQVLLLVGFFAVNNRDNQNVIHTGGQPTVLQLLCKLPFDYFCDNELRDIFMPTLLACCCFNEQNTLLLCEEISPLMLLTYLEEKLNENETASKSASESVRAFSKRFPASLWPRALEFLRKTG</sequence>
<gene>
    <name evidence="6" type="primary">LOC100907755</name>
</gene>
<dbReference type="KEGG" id="goe:100907755"/>
<feature type="compositionally biased region" description="Polar residues" evidence="2">
    <location>
        <begin position="414"/>
        <end position="444"/>
    </location>
</feature>
<feature type="coiled-coil region" evidence="1">
    <location>
        <begin position="730"/>
        <end position="797"/>
    </location>
</feature>
<dbReference type="CTD" id="35149"/>
<feature type="compositionally biased region" description="Low complexity" evidence="2">
    <location>
        <begin position="176"/>
        <end position="189"/>
    </location>
</feature>
<protein>
    <submittedName>
        <fullName evidence="6">S phase cyclin A-associated protein in the endoplasmic reticulum</fullName>
    </submittedName>
</protein>
<keyword evidence="5" id="KW-1185">Reference proteome</keyword>
<evidence type="ECO:0000259" key="3">
    <source>
        <dbReference type="Pfam" id="PF12874"/>
    </source>
</evidence>
<feature type="region of interest" description="Disordered" evidence="2">
    <location>
        <begin position="656"/>
        <end position="679"/>
    </location>
</feature>
<dbReference type="RefSeq" id="XP_003745920.1">
    <property type="nucleotide sequence ID" value="XM_003745872.2"/>
</dbReference>
<evidence type="ECO:0000259" key="4">
    <source>
        <dbReference type="Pfam" id="PF16501"/>
    </source>
</evidence>
<dbReference type="InterPro" id="IPR036236">
    <property type="entry name" value="Znf_C2H2_sf"/>
</dbReference>
<name>A0AAJ6VZ78_9ACAR</name>
<feature type="region of interest" description="Disordered" evidence="2">
    <location>
        <begin position="484"/>
        <end position="518"/>
    </location>
</feature>
<accession>A0AAJ6VZ78</accession>
<feature type="compositionally biased region" description="Basic and acidic residues" evidence="2">
    <location>
        <begin position="484"/>
        <end position="497"/>
    </location>
</feature>
<dbReference type="PANTHER" id="PTHR31434:SF2">
    <property type="entry name" value="S PHASE CYCLIN A-ASSOCIATED PROTEIN IN THE ENDOPLASMIC RETICULUM"/>
    <property type="match status" value="1"/>
</dbReference>
<organism evidence="5 6">
    <name type="scientific">Galendromus occidentalis</name>
    <name type="common">western predatory mite</name>
    <dbReference type="NCBI Taxonomy" id="34638"/>
    <lineage>
        <taxon>Eukaryota</taxon>
        <taxon>Metazoa</taxon>
        <taxon>Ecdysozoa</taxon>
        <taxon>Arthropoda</taxon>
        <taxon>Chelicerata</taxon>
        <taxon>Arachnida</taxon>
        <taxon>Acari</taxon>
        <taxon>Parasitiformes</taxon>
        <taxon>Mesostigmata</taxon>
        <taxon>Gamasina</taxon>
        <taxon>Phytoseioidea</taxon>
        <taxon>Phytoseiidae</taxon>
        <taxon>Typhlodrominae</taxon>
        <taxon>Galendromus</taxon>
    </lineage>
</organism>
<feature type="region of interest" description="Disordered" evidence="2">
    <location>
        <begin position="320"/>
        <end position="463"/>
    </location>
</feature>
<dbReference type="Proteomes" id="UP000694867">
    <property type="component" value="Unplaced"/>
</dbReference>
<feature type="compositionally biased region" description="Basic and acidic residues" evidence="2">
    <location>
        <begin position="445"/>
        <end position="459"/>
    </location>
</feature>
<dbReference type="GeneID" id="100907755"/>
<feature type="region of interest" description="Disordered" evidence="2">
    <location>
        <begin position="85"/>
        <end position="272"/>
    </location>
</feature>
<reference evidence="6" key="1">
    <citation type="submission" date="2025-08" db="UniProtKB">
        <authorList>
            <consortium name="RefSeq"/>
        </authorList>
    </citation>
    <scope>IDENTIFICATION</scope>
</reference>
<feature type="compositionally biased region" description="Low complexity" evidence="2">
    <location>
        <begin position="248"/>
        <end position="264"/>
    </location>
</feature>
<proteinExistence type="predicted"/>
<evidence type="ECO:0000313" key="6">
    <source>
        <dbReference type="RefSeq" id="XP_003745920.1"/>
    </source>
</evidence>
<feature type="domain" description="C2H2-type" evidence="3">
    <location>
        <begin position="812"/>
        <end position="835"/>
    </location>
</feature>
<dbReference type="InterPro" id="IPR013087">
    <property type="entry name" value="Znf_C2H2_type"/>
</dbReference>
<evidence type="ECO:0000256" key="1">
    <source>
        <dbReference type="SAM" id="Coils"/>
    </source>
</evidence>
<feature type="compositionally biased region" description="Polar residues" evidence="2">
    <location>
        <begin position="324"/>
        <end position="333"/>
    </location>
</feature>